<evidence type="ECO:0000313" key="2">
    <source>
        <dbReference type="EMBL" id="KOF97821.1"/>
    </source>
</evidence>
<gene>
    <name evidence="2" type="ORF">OCBIM_22028395mg</name>
</gene>
<organism evidence="2">
    <name type="scientific">Octopus bimaculoides</name>
    <name type="common">California two-spotted octopus</name>
    <dbReference type="NCBI Taxonomy" id="37653"/>
    <lineage>
        <taxon>Eukaryota</taxon>
        <taxon>Metazoa</taxon>
        <taxon>Spiralia</taxon>
        <taxon>Lophotrochozoa</taxon>
        <taxon>Mollusca</taxon>
        <taxon>Cephalopoda</taxon>
        <taxon>Coleoidea</taxon>
        <taxon>Octopodiformes</taxon>
        <taxon>Octopoda</taxon>
        <taxon>Incirrata</taxon>
        <taxon>Octopodidae</taxon>
        <taxon>Octopus</taxon>
    </lineage>
</organism>
<sequence length="67" mass="7488">MLSILSSGCSEVCLSTHYTRTILIVIIVLEVFGLLFCRCTCFLPSCLTIKKGIECIYNDTNTIICYT</sequence>
<dbReference type="EMBL" id="KQ416257">
    <property type="protein sequence ID" value="KOF97821.1"/>
    <property type="molecule type" value="Genomic_DNA"/>
</dbReference>
<evidence type="ECO:0000256" key="1">
    <source>
        <dbReference type="SAM" id="Phobius"/>
    </source>
</evidence>
<keyword evidence="1" id="KW-0472">Membrane</keyword>
<accession>A0A0L8I8K9</accession>
<dbReference type="AlphaFoldDB" id="A0A0L8I8K9"/>
<keyword evidence="1" id="KW-1133">Transmembrane helix</keyword>
<keyword evidence="1" id="KW-0812">Transmembrane</keyword>
<reference evidence="2" key="1">
    <citation type="submission" date="2015-07" db="EMBL/GenBank/DDBJ databases">
        <title>MeaNS - Measles Nucleotide Surveillance Program.</title>
        <authorList>
            <person name="Tran T."/>
            <person name="Druce J."/>
        </authorList>
    </citation>
    <scope>NUCLEOTIDE SEQUENCE</scope>
    <source>
        <strain evidence="2">UCB-OBI-ISO-001</strain>
        <tissue evidence="2">Gonad</tissue>
    </source>
</reference>
<name>A0A0L8I8K9_OCTBM</name>
<proteinExistence type="predicted"/>
<feature type="transmembrane region" description="Helical" evidence="1">
    <location>
        <begin position="22"/>
        <end position="43"/>
    </location>
</feature>
<protein>
    <submittedName>
        <fullName evidence="2">Uncharacterized protein</fullName>
    </submittedName>
</protein>